<proteinExistence type="predicted"/>
<dbReference type="GO" id="GO:0006310">
    <property type="term" value="P:DNA recombination"/>
    <property type="evidence" value="ECO:0007669"/>
    <property type="project" value="UniProtKB-KW"/>
</dbReference>
<feature type="region of interest" description="Disordered" evidence="2">
    <location>
        <begin position="1"/>
        <end position="36"/>
    </location>
</feature>
<dbReference type="GO" id="GO:0015074">
    <property type="term" value="P:DNA integration"/>
    <property type="evidence" value="ECO:0007669"/>
    <property type="project" value="InterPro"/>
</dbReference>
<sequence length="784" mass="89781">MPRKPFSKSALESSERPLLQRKLPENTPQAIQKRSTARGQVDVSAQGLLVRNKTTGTKDFVRDFTDFVNEYPHHKLIVQQLLIGAQLHAAKRLITYQSHQDIYYSIQEFVLFLNSAEPINKSVKGVADVDGQVCMNFRSFLIRSYPGRTVNRKRYGALKNIFISLKNKYKGQGWVGKEFQWPLGPAMNEQVTEGYSREIHNKLVEGCLVDIKFIMKWMESYKGLVKDGQPMLEYDLSLENLMFDLVMNEQAKRSNGSIKATHVKGFEWVIRITGDVKYYIRENGISIEKFLGIYRARAHELAAKGRPVVGTEVSERGMVYGCDREESGRIATANVGRLYPDWPMQVSFEEAGHLFSSEWSKNTAHGTNKKYSTLEKRLRSALMYMRVGPEHLPYEVGQMAYFSRVAFTMGTIFPFFLFVMLQTGWNFEVVVSISDNLDDHIEEDLLDDDYVIIYGYKGRSDKSQMHRSNKRDKFGAYQVLRFVAAEVTKHLSSPHYLKGKLFQCVISKNLWNKFGRLCAPVTTTNFGHASTEFLLRHGIKLDTDTKSPRIETKRLRTTYETRRREQGLDIDEVSAMMGHSNLDTTVNHYDSDWGAAEILNGRLRKIQRKHEEDFRSYSANLLTDVSLVELREATLRCGSKEELRSVVAPLVGRLNSSEDAVIQLLSPEGQTFIASCLNSRRPDWPGAESFLRTDTPCNYFNRCPLCSQCVIFKEALPFIARRISDLDGLRERLNPLEWEKSYRAEYLGWKGVIEGWGDPIEIAEAIDQSKHHCYALPLTMIGLS</sequence>
<keyword evidence="1" id="KW-0233">DNA recombination</keyword>
<organism evidence="3 4">
    <name type="scientific">Pseudomonas veronii 1YdBTEX2</name>
    <dbReference type="NCBI Taxonomy" id="1295141"/>
    <lineage>
        <taxon>Bacteria</taxon>
        <taxon>Pseudomonadati</taxon>
        <taxon>Pseudomonadota</taxon>
        <taxon>Gammaproteobacteria</taxon>
        <taxon>Pseudomonadales</taxon>
        <taxon>Pseudomonadaceae</taxon>
        <taxon>Pseudomonas</taxon>
    </lineage>
</organism>
<dbReference type="Gene3D" id="1.10.443.10">
    <property type="entry name" value="Intergrase catalytic core"/>
    <property type="match status" value="1"/>
</dbReference>
<dbReference type="Proteomes" id="UP000245431">
    <property type="component" value="Chromosome PVE_r2"/>
</dbReference>
<name>A0A1D3K8G9_PSEVE</name>
<dbReference type="EMBL" id="LT599584">
    <property type="protein sequence ID" value="SBW84552.1"/>
    <property type="molecule type" value="Genomic_DNA"/>
</dbReference>
<feature type="compositionally biased region" description="Polar residues" evidence="2">
    <location>
        <begin position="26"/>
        <end position="36"/>
    </location>
</feature>
<dbReference type="InterPro" id="IPR011010">
    <property type="entry name" value="DNA_brk_join_enz"/>
</dbReference>
<accession>A0A1D3K8G9</accession>
<dbReference type="GO" id="GO:0003677">
    <property type="term" value="F:DNA binding"/>
    <property type="evidence" value="ECO:0007669"/>
    <property type="project" value="InterPro"/>
</dbReference>
<dbReference type="SUPFAM" id="SSF56349">
    <property type="entry name" value="DNA breaking-rejoining enzymes"/>
    <property type="match status" value="1"/>
</dbReference>
<evidence type="ECO:0000256" key="1">
    <source>
        <dbReference type="ARBA" id="ARBA00023172"/>
    </source>
</evidence>
<evidence type="ECO:0000313" key="4">
    <source>
        <dbReference type="Proteomes" id="UP000245431"/>
    </source>
</evidence>
<gene>
    <name evidence="3" type="ORF">PVE_R2G0526</name>
</gene>
<dbReference type="AlphaFoldDB" id="A0A1D3K8G9"/>
<reference evidence="4" key="1">
    <citation type="submission" date="2016-07" db="EMBL/GenBank/DDBJ databases">
        <authorList>
            <person name="Florea S."/>
            <person name="Webb J.S."/>
            <person name="Jaromczyk J."/>
            <person name="Schardl C.L."/>
        </authorList>
    </citation>
    <scope>NUCLEOTIDE SEQUENCE [LARGE SCALE GENOMIC DNA]</scope>
    <source>
        <strain evidence="4">1YdBTEX2</strain>
    </source>
</reference>
<protein>
    <submittedName>
        <fullName evidence="3">Site-specific recombinase, phage integrase family protein</fullName>
    </submittedName>
</protein>
<evidence type="ECO:0000313" key="3">
    <source>
        <dbReference type="EMBL" id="SBW84552.1"/>
    </source>
</evidence>
<dbReference type="InterPro" id="IPR013762">
    <property type="entry name" value="Integrase-like_cat_sf"/>
</dbReference>
<evidence type="ECO:0000256" key="2">
    <source>
        <dbReference type="SAM" id="MobiDB-lite"/>
    </source>
</evidence>